<dbReference type="Proteomes" id="UP001732700">
    <property type="component" value="Chromosome 4D"/>
</dbReference>
<dbReference type="EnsemblPlants" id="AVESA.00010b.r2.4DG0763850.1">
    <property type="protein sequence ID" value="AVESA.00010b.r2.4DG0763850.1.CDS"/>
    <property type="gene ID" value="AVESA.00010b.r2.4DG0763850"/>
</dbReference>
<organism evidence="1 2">
    <name type="scientific">Avena sativa</name>
    <name type="common">Oat</name>
    <dbReference type="NCBI Taxonomy" id="4498"/>
    <lineage>
        <taxon>Eukaryota</taxon>
        <taxon>Viridiplantae</taxon>
        <taxon>Streptophyta</taxon>
        <taxon>Embryophyta</taxon>
        <taxon>Tracheophyta</taxon>
        <taxon>Spermatophyta</taxon>
        <taxon>Magnoliopsida</taxon>
        <taxon>Liliopsida</taxon>
        <taxon>Poales</taxon>
        <taxon>Poaceae</taxon>
        <taxon>BOP clade</taxon>
        <taxon>Pooideae</taxon>
        <taxon>Poodae</taxon>
        <taxon>Poeae</taxon>
        <taxon>Poeae Chloroplast Group 1 (Aveneae type)</taxon>
        <taxon>Aveninae</taxon>
        <taxon>Avena</taxon>
    </lineage>
</organism>
<reference evidence="1" key="1">
    <citation type="submission" date="2021-05" db="EMBL/GenBank/DDBJ databases">
        <authorList>
            <person name="Scholz U."/>
            <person name="Mascher M."/>
            <person name="Fiebig A."/>
        </authorList>
    </citation>
    <scope>NUCLEOTIDE SEQUENCE [LARGE SCALE GENOMIC DNA]</scope>
</reference>
<name>A0ACD5XBH0_AVESA</name>
<sequence>MPRVFQVLRRRRRPLLQITSFRYHAALANQPDQCPRLRVNLDLRPANDTPAGHASFHEAPRREAAAYVAQVGLHLRRGDLPRAEALFRAAPASARDGILDNVMLNGYAKAGRLDHARRLFDGMATKDLVAWSTLVSGYCRAGRLAEARAVFDAMPIRTVVSSTAMVQGYVRTGMLREAREMFDAMLERDVVTWKVMVKAYAYRGHCQEAVELFDRMPWRNSDSWITMISGFLHSGRVDEAVRLFERMQDKTVIAWNLIVTGLARNGRVSTAREFFDRMPENKDIVAWNGMITAYSKNGQMSEARRLFDSMPAKDVVSWSIMIDGYAMIKLKDEAVGFFLLMLRSAVSPDSTTLISVMVTSENKVEVGQIHGVATKTGLLSKTPLGNTLLTMYSRSGSLHSAWRAFKMLQEKDDITWTSMMQAFLKHGRASCALQAFAQMLRHGHDPSSITFTAALSACRQAGLFEKCQNIFRSIYAYGIKPTIEHRDILIRIQCRREAMEVVTAMPPETRVQEMEFKHRKKMEKKDSKKKSVEDSRLAIEEPAGAEAVAATECTPTKGVFGWAVAYLKALVGK</sequence>
<reference evidence="1" key="2">
    <citation type="submission" date="2025-09" db="UniProtKB">
        <authorList>
            <consortium name="EnsemblPlants"/>
        </authorList>
    </citation>
    <scope>IDENTIFICATION</scope>
</reference>
<accession>A0ACD5XBH0</accession>
<protein>
    <submittedName>
        <fullName evidence="1">Uncharacterized protein</fullName>
    </submittedName>
</protein>
<evidence type="ECO:0000313" key="1">
    <source>
        <dbReference type="EnsemblPlants" id="AVESA.00010b.r2.4DG0763850.1.CDS"/>
    </source>
</evidence>
<keyword evidence="2" id="KW-1185">Reference proteome</keyword>
<proteinExistence type="predicted"/>
<evidence type="ECO:0000313" key="2">
    <source>
        <dbReference type="Proteomes" id="UP001732700"/>
    </source>
</evidence>